<dbReference type="Proteomes" id="UP000320176">
    <property type="component" value="Unassembled WGS sequence"/>
</dbReference>
<feature type="transmembrane region" description="Helical" evidence="1">
    <location>
        <begin position="468"/>
        <end position="486"/>
    </location>
</feature>
<feature type="transmembrane region" description="Helical" evidence="1">
    <location>
        <begin position="492"/>
        <end position="510"/>
    </location>
</feature>
<feature type="transmembrane region" description="Helical" evidence="1">
    <location>
        <begin position="403"/>
        <end position="421"/>
    </location>
</feature>
<proteinExistence type="predicted"/>
<feature type="transmembrane region" description="Helical" evidence="1">
    <location>
        <begin position="38"/>
        <end position="58"/>
    </location>
</feature>
<keyword evidence="3" id="KW-1185">Reference proteome</keyword>
<feature type="transmembrane region" description="Helical" evidence="1">
    <location>
        <begin position="654"/>
        <end position="674"/>
    </location>
</feature>
<sequence>MGGGASTQKTPRRTVSGLVKNSMSNEEVPAKTGVSNRWFLTCWLLLAIPTAIGMTRLAHLRERRIERLELSADERTLLVQASLGRADERKEIQVKLIDADSCETRFTITHRTTEFPRPFLGVELSPNGRYLALAKPDSLWIYDTYRSRFQRPITFSVHQKTYYSDMLFTADSRFLLMPQQSGDQQRFVIHNFENGASVTARTSEPLSRFFKLIPPPSLESEATLAGVSVSGDGESTPVARKTHLFAVSEGSLHELKTPINALNVFTGGLSRDLKWAMRYFNRKDASGMQQTGGYEVVDSMTGAVAWQSQDLTVRPQWAGADQLVSTSSTRGKDPKLTMSVIDVPSGMTKHQFRFARDPILTCYRTQSGEMFFCTRANKIEATRPDGGSRLVYHDSLRRRVIEAIAWILIAITFWSMVTIWSQRKSRSMQPLAMACLLASLVIIPLALRYHWGPEPRFFDFPSRLSMNGLLIGLAWLTAFWSAFSIMRWPTRVTLVLLGVAILLSIVALFNQKLDKHALPQTSQILSVLFVPLLCFVTLRLLRIRMVHLSDDRVRVIRRSSDSLRIGDLALWTLAAAIVLLFARHVTLFTNMESTRLALSRALPMTLLGVIIAWTAAGAAATWIRLCIGSVLLIVLVGRSLTWFESDLAQNQELWWGFGIGLIIVGLVAVMLRINGYRVRLSNRRSCSA</sequence>
<keyword evidence="1" id="KW-0812">Transmembrane</keyword>
<reference evidence="2 3" key="1">
    <citation type="submission" date="2019-02" db="EMBL/GenBank/DDBJ databases">
        <title>Deep-cultivation of Planctomycetes and their phenomic and genomic characterization uncovers novel biology.</title>
        <authorList>
            <person name="Wiegand S."/>
            <person name="Jogler M."/>
            <person name="Boedeker C."/>
            <person name="Pinto D."/>
            <person name="Vollmers J."/>
            <person name="Rivas-Marin E."/>
            <person name="Kohn T."/>
            <person name="Peeters S.H."/>
            <person name="Heuer A."/>
            <person name="Rast P."/>
            <person name="Oberbeckmann S."/>
            <person name="Bunk B."/>
            <person name="Jeske O."/>
            <person name="Meyerdierks A."/>
            <person name="Storesund J.E."/>
            <person name="Kallscheuer N."/>
            <person name="Luecker S."/>
            <person name="Lage O.M."/>
            <person name="Pohl T."/>
            <person name="Merkel B.J."/>
            <person name="Hornburger P."/>
            <person name="Mueller R.-W."/>
            <person name="Bruemmer F."/>
            <person name="Labrenz M."/>
            <person name="Spormann A.M."/>
            <person name="Op Den Camp H."/>
            <person name="Overmann J."/>
            <person name="Amann R."/>
            <person name="Jetten M.S.M."/>
            <person name="Mascher T."/>
            <person name="Medema M.H."/>
            <person name="Devos D.P."/>
            <person name="Kaster A.-K."/>
            <person name="Ovreas L."/>
            <person name="Rohde M."/>
            <person name="Galperin M.Y."/>
            <person name="Jogler C."/>
        </authorList>
    </citation>
    <scope>NUCLEOTIDE SEQUENCE [LARGE SCALE GENOMIC DNA]</scope>
    <source>
        <strain evidence="2 3">Pla52n</strain>
    </source>
</reference>
<comment type="caution">
    <text evidence="2">The sequence shown here is derived from an EMBL/GenBank/DDBJ whole genome shotgun (WGS) entry which is preliminary data.</text>
</comment>
<protein>
    <submittedName>
        <fullName evidence="2">Uncharacterized protein</fullName>
    </submittedName>
</protein>
<evidence type="ECO:0000313" key="2">
    <source>
        <dbReference type="EMBL" id="TWU06453.1"/>
    </source>
</evidence>
<evidence type="ECO:0000313" key="3">
    <source>
        <dbReference type="Proteomes" id="UP000320176"/>
    </source>
</evidence>
<keyword evidence="1" id="KW-0472">Membrane</keyword>
<dbReference type="Gene3D" id="2.130.10.10">
    <property type="entry name" value="YVTN repeat-like/Quinoprotein amine dehydrogenase"/>
    <property type="match status" value="1"/>
</dbReference>
<feature type="transmembrane region" description="Helical" evidence="1">
    <location>
        <begin position="522"/>
        <end position="541"/>
    </location>
</feature>
<dbReference type="AlphaFoldDB" id="A0A5C6B2V5"/>
<feature type="transmembrane region" description="Helical" evidence="1">
    <location>
        <begin position="427"/>
        <end position="447"/>
    </location>
</feature>
<dbReference type="InterPro" id="IPR015943">
    <property type="entry name" value="WD40/YVTN_repeat-like_dom_sf"/>
</dbReference>
<keyword evidence="1" id="KW-1133">Transmembrane helix</keyword>
<feature type="transmembrane region" description="Helical" evidence="1">
    <location>
        <begin position="568"/>
        <end position="589"/>
    </location>
</feature>
<gene>
    <name evidence="2" type="ORF">Pla52n_21740</name>
</gene>
<dbReference type="EMBL" id="SJPN01000002">
    <property type="protein sequence ID" value="TWU06453.1"/>
    <property type="molecule type" value="Genomic_DNA"/>
</dbReference>
<name>A0A5C6B2V5_9BACT</name>
<feature type="transmembrane region" description="Helical" evidence="1">
    <location>
        <begin position="601"/>
        <end position="634"/>
    </location>
</feature>
<accession>A0A5C6B2V5</accession>
<dbReference type="SUPFAM" id="SSF82171">
    <property type="entry name" value="DPP6 N-terminal domain-like"/>
    <property type="match status" value="1"/>
</dbReference>
<organism evidence="2 3">
    <name type="scientific">Stieleria varia</name>
    <dbReference type="NCBI Taxonomy" id="2528005"/>
    <lineage>
        <taxon>Bacteria</taxon>
        <taxon>Pseudomonadati</taxon>
        <taxon>Planctomycetota</taxon>
        <taxon>Planctomycetia</taxon>
        <taxon>Pirellulales</taxon>
        <taxon>Pirellulaceae</taxon>
        <taxon>Stieleria</taxon>
    </lineage>
</organism>
<evidence type="ECO:0000256" key="1">
    <source>
        <dbReference type="SAM" id="Phobius"/>
    </source>
</evidence>